<name>A0ABX1VYE8_9SPHI</name>
<dbReference type="PRINTS" id="PR00081">
    <property type="entry name" value="GDHRDH"/>
</dbReference>
<proteinExistence type="predicted"/>
<evidence type="ECO:0000313" key="3">
    <source>
        <dbReference type="Proteomes" id="UP000566071"/>
    </source>
</evidence>
<dbReference type="SUPFAM" id="SSF51735">
    <property type="entry name" value="NAD(P)-binding Rossmann-fold domains"/>
    <property type="match status" value="1"/>
</dbReference>
<dbReference type="Pfam" id="PF00106">
    <property type="entry name" value="adh_short"/>
    <property type="match status" value="1"/>
</dbReference>
<dbReference type="InterPro" id="IPR002347">
    <property type="entry name" value="SDR_fam"/>
</dbReference>
<evidence type="ECO:0000313" key="2">
    <source>
        <dbReference type="EMBL" id="NNU32997.1"/>
    </source>
</evidence>
<organism evidence="2 3">
    <name type="scientific">Mucilaginibacter humi</name>
    <dbReference type="NCBI Taxonomy" id="2732510"/>
    <lineage>
        <taxon>Bacteria</taxon>
        <taxon>Pseudomonadati</taxon>
        <taxon>Bacteroidota</taxon>
        <taxon>Sphingobacteriia</taxon>
        <taxon>Sphingobacteriales</taxon>
        <taxon>Sphingobacteriaceae</taxon>
        <taxon>Mucilaginibacter</taxon>
    </lineage>
</organism>
<comment type="caution">
    <text evidence="2">The sequence shown here is derived from an EMBL/GenBank/DDBJ whole genome shotgun (WGS) entry which is preliminary data.</text>
</comment>
<dbReference type="InterPro" id="IPR036291">
    <property type="entry name" value="NAD(P)-bd_dom_sf"/>
</dbReference>
<dbReference type="Proteomes" id="UP000566071">
    <property type="component" value="Unassembled WGS sequence"/>
</dbReference>
<accession>A0ABX1VYE8</accession>
<evidence type="ECO:0000256" key="1">
    <source>
        <dbReference type="ARBA" id="ARBA00023002"/>
    </source>
</evidence>
<reference evidence="2 3" key="1">
    <citation type="submission" date="2020-05" db="EMBL/GenBank/DDBJ databases">
        <authorList>
            <person name="Khan S.A."/>
            <person name="Jeon C.O."/>
            <person name="Chun B.H."/>
        </authorList>
    </citation>
    <scope>NUCLEOTIDE SEQUENCE [LARGE SCALE GENOMIC DNA]</scope>
    <source>
        <strain evidence="2 3">S1162</strain>
    </source>
</reference>
<dbReference type="PANTHER" id="PTHR43157">
    <property type="entry name" value="PHOSPHATIDYLINOSITOL-GLYCAN BIOSYNTHESIS CLASS F PROTEIN-RELATED"/>
    <property type="match status" value="1"/>
</dbReference>
<keyword evidence="1" id="KW-0560">Oxidoreductase</keyword>
<dbReference type="PANTHER" id="PTHR43157:SF31">
    <property type="entry name" value="PHOSPHATIDYLINOSITOL-GLYCAN BIOSYNTHESIS CLASS F PROTEIN"/>
    <property type="match status" value="1"/>
</dbReference>
<sequence length="117" mass="12532">MAATTTVITGATSGIGEATAIALAKKGHALYLLVRDVAKGEVLKKQLVSETGNKEIHIIYCDLTDLANVVKAADELTAKLFNINVLINNAGGMFNNFTLTKDGFELTFASNHRGIFY</sequence>
<dbReference type="EMBL" id="JABFCR010000001">
    <property type="protein sequence ID" value="NNU32997.1"/>
    <property type="molecule type" value="Genomic_DNA"/>
</dbReference>
<dbReference type="Gene3D" id="3.40.50.720">
    <property type="entry name" value="NAD(P)-binding Rossmann-like Domain"/>
    <property type="match status" value="1"/>
</dbReference>
<gene>
    <name evidence="2" type="ORF">HK413_00105</name>
</gene>
<protein>
    <submittedName>
        <fullName evidence="2">SDR family NAD(P)-dependent oxidoreductase</fullName>
    </submittedName>
</protein>
<keyword evidence="3" id="KW-1185">Reference proteome</keyword>